<keyword evidence="11" id="KW-0378">Hydrolase</keyword>
<protein>
    <submittedName>
        <fullName evidence="11">Galactose/methyl galactoside import ATP-binding protein MglA</fullName>
        <ecNumber evidence="11">3.6.3.17</ecNumber>
    </submittedName>
</protein>
<evidence type="ECO:0000256" key="1">
    <source>
        <dbReference type="ARBA" id="ARBA00004202"/>
    </source>
</evidence>
<name>A0A379C8H2_9PAST</name>
<evidence type="ECO:0000256" key="3">
    <source>
        <dbReference type="ARBA" id="ARBA00022475"/>
    </source>
</evidence>
<gene>
    <name evidence="11" type="primary">mglA_2</name>
    <name evidence="11" type="ORF">NCTC12872_00574</name>
</gene>
<feature type="domain" description="ABC transporter" evidence="10">
    <location>
        <begin position="7"/>
        <end position="243"/>
    </location>
</feature>
<dbReference type="RefSeq" id="WP_115315126.1">
    <property type="nucleotide sequence ID" value="NZ_LWIF01000001.1"/>
</dbReference>
<evidence type="ECO:0000256" key="6">
    <source>
        <dbReference type="ARBA" id="ARBA00022741"/>
    </source>
</evidence>
<feature type="domain" description="ABC transporter" evidence="10">
    <location>
        <begin position="254"/>
        <end position="497"/>
    </location>
</feature>
<dbReference type="PROSITE" id="PS00211">
    <property type="entry name" value="ABC_TRANSPORTER_1"/>
    <property type="match status" value="1"/>
</dbReference>
<dbReference type="PANTHER" id="PTHR43790:SF3">
    <property type="entry name" value="D-ALLOSE IMPORT ATP-BINDING PROTEIN ALSA-RELATED"/>
    <property type="match status" value="1"/>
</dbReference>
<dbReference type="InterPro" id="IPR003439">
    <property type="entry name" value="ABC_transporter-like_ATP-bd"/>
</dbReference>
<proteinExistence type="predicted"/>
<dbReference type="CDD" id="cd03216">
    <property type="entry name" value="ABC_Carb_Monos_I"/>
    <property type="match status" value="1"/>
</dbReference>
<evidence type="ECO:0000256" key="2">
    <source>
        <dbReference type="ARBA" id="ARBA00022448"/>
    </source>
</evidence>
<dbReference type="GO" id="GO:0005524">
    <property type="term" value="F:ATP binding"/>
    <property type="evidence" value="ECO:0007669"/>
    <property type="project" value="UniProtKB-KW"/>
</dbReference>
<dbReference type="InterPro" id="IPR017871">
    <property type="entry name" value="ABC_transporter-like_CS"/>
</dbReference>
<accession>A0A379C8H2</accession>
<dbReference type="InterPro" id="IPR027417">
    <property type="entry name" value="P-loop_NTPase"/>
</dbReference>
<dbReference type="SMART" id="SM00382">
    <property type="entry name" value="AAA"/>
    <property type="match status" value="2"/>
</dbReference>
<evidence type="ECO:0000313" key="11">
    <source>
        <dbReference type="EMBL" id="SUB58610.1"/>
    </source>
</evidence>
<evidence type="ECO:0000259" key="10">
    <source>
        <dbReference type="PROSITE" id="PS50893"/>
    </source>
</evidence>
<dbReference type="EC" id="3.6.3.17" evidence="11"/>
<keyword evidence="6" id="KW-0547">Nucleotide-binding</keyword>
<keyword evidence="7 11" id="KW-0067">ATP-binding</keyword>
<evidence type="ECO:0000256" key="5">
    <source>
        <dbReference type="ARBA" id="ARBA00022737"/>
    </source>
</evidence>
<comment type="subcellular location">
    <subcellularLocation>
        <location evidence="1">Cell membrane</location>
        <topology evidence="1">Peripheral membrane protein</topology>
    </subcellularLocation>
</comment>
<dbReference type="PROSITE" id="PS50893">
    <property type="entry name" value="ABC_TRANSPORTER_2"/>
    <property type="match status" value="2"/>
</dbReference>
<evidence type="ECO:0000313" key="12">
    <source>
        <dbReference type="Proteomes" id="UP000255417"/>
    </source>
</evidence>
<keyword evidence="12" id="KW-1185">Reference proteome</keyword>
<dbReference type="GO" id="GO:0005886">
    <property type="term" value="C:plasma membrane"/>
    <property type="evidence" value="ECO:0007669"/>
    <property type="project" value="UniProtKB-SubCell"/>
</dbReference>
<dbReference type="SUPFAM" id="SSF52540">
    <property type="entry name" value="P-loop containing nucleoside triphosphate hydrolases"/>
    <property type="match status" value="2"/>
</dbReference>
<dbReference type="Proteomes" id="UP000255417">
    <property type="component" value="Unassembled WGS sequence"/>
</dbReference>
<keyword evidence="8" id="KW-1278">Translocase</keyword>
<sequence length="499" mass="55581">MSDNYLLKLSNICKSFSGVKVLEGINLNIRAGTCHVLAGENGAGKSTLIKMICGYHQPTSGEMLLDNKPFLPKTPFDAISLGINAVYQELNLLPNLSVAENLFFDNLPRNTFGFVDKNKLYVQTKEALAQFDLDISPDTPVSQLGIAYMQMIEIIKALSKNGRILILDEPTATLTPKEIEKLFSILKRLKEQGVTLIYISHRLNELKEIGDDISILRNGVVVKSCPIDEISTEEMIKEMIGRQMEEEYPFDESIQIGEIIFEAKNITTNKIKNINISARRGEILGIAGLVGAGRTEFLRAIFGADKKSTGELFIYGERKIIKTPKDAVNCGINFVSEDRKHQGLVLDFEIFKNISLATIKEYAKGGVLEQDLERQDSNHYRDLLNIKSSSVEQKAVNLSGGNQQKVIFAKWLKAAGNILLLDEPTRGIDVGAKYEIYLLLNELAKQGKAIIVVSSDIHELMGICHRIVVMSNGEISGELTREQFESTKLLSLSYQNYLS</sequence>
<dbReference type="GO" id="GO:0016887">
    <property type="term" value="F:ATP hydrolysis activity"/>
    <property type="evidence" value="ECO:0007669"/>
    <property type="project" value="InterPro"/>
</dbReference>
<evidence type="ECO:0000256" key="9">
    <source>
        <dbReference type="ARBA" id="ARBA00023136"/>
    </source>
</evidence>
<dbReference type="EMBL" id="UGTA01000001">
    <property type="protein sequence ID" value="SUB58610.1"/>
    <property type="molecule type" value="Genomic_DNA"/>
</dbReference>
<keyword evidence="2" id="KW-0813">Transport</keyword>
<evidence type="ECO:0000256" key="7">
    <source>
        <dbReference type="ARBA" id="ARBA00022840"/>
    </source>
</evidence>
<dbReference type="InterPro" id="IPR003593">
    <property type="entry name" value="AAA+_ATPase"/>
</dbReference>
<dbReference type="Gene3D" id="3.40.50.300">
    <property type="entry name" value="P-loop containing nucleotide triphosphate hydrolases"/>
    <property type="match status" value="2"/>
</dbReference>
<dbReference type="InterPro" id="IPR050107">
    <property type="entry name" value="ABC_carbohydrate_import_ATPase"/>
</dbReference>
<keyword evidence="4" id="KW-0762">Sugar transport</keyword>
<dbReference type="Pfam" id="PF00005">
    <property type="entry name" value="ABC_tran"/>
    <property type="match status" value="2"/>
</dbReference>
<keyword evidence="5" id="KW-0677">Repeat</keyword>
<keyword evidence="9" id="KW-0472">Membrane</keyword>
<reference evidence="11 12" key="1">
    <citation type="submission" date="2018-06" db="EMBL/GenBank/DDBJ databases">
        <authorList>
            <consortium name="Pathogen Informatics"/>
            <person name="Doyle S."/>
        </authorList>
    </citation>
    <scope>NUCLEOTIDE SEQUENCE [LARGE SCALE GENOMIC DNA]</scope>
    <source>
        <strain evidence="11 12">NCTC12872</strain>
    </source>
</reference>
<evidence type="ECO:0000256" key="4">
    <source>
        <dbReference type="ARBA" id="ARBA00022597"/>
    </source>
</evidence>
<dbReference type="CDD" id="cd03215">
    <property type="entry name" value="ABC_Carb_Monos_II"/>
    <property type="match status" value="1"/>
</dbReference>
<dbReference type="AlphaFoldDB" id="A0A379C8H2"/>
<dbReference type="OrthoDB" id="9776369at2"/>
<dbReference type="FunFam" id="3.40.50.300:FF:000127">
    <property type="entry name" value="Ribose import ATP-binding protein RbsA"/>
    <property type="match status" value="1"/>
</dbReference>
<dbReference type="PANTHER" id="PTHR43790">
    <property type="entry name" value="CARBOHYDRATE TRANSPORT ATP-BINDING PROTEIN MG119-RELATED"/>
    <property type="match status" value="1"/>
</dbReference>
<evidence type="ECO:0000256" key="8">
    <source>
        <dbReference type="ARBA" id="ARBA00022967"/>
    </source>
</evidence>
<organism evidence="11 12">
    <name type="scientific">Phocoenobacter uteri</name>
    <dbReference type="NCBI Taxonomy" id="146806"/>
    <lineage>
        <taxon>Bacteria</taxon>
        <taxon>Pseudomonadati</taxon>
        <taxon>Pseudomonadota</taxon>
        <taxon>Gammaproteobacteria</taxon>
        <taxon>Pasteurellales</taxon>
        <taxon>Pasteurellaceae</taxon>
        <taxon>Phocoenobacter</taxon>
    </lineage>
</organism>
<keyword evidence="3" id="KW-1003">Cell membrane</keyword>